<accession>A0ABN2JC25</accession>
<dbReference type="InterPro" id="IPR026881">
    <property type="entry name" value="WYL_dom"/>
</dbReference>
<dbReference type="EMBL" id="BAAAPM010000003">
    <property type="protein sequence ID" value="GAA1722233.1"/>
    <property type="molecule type" value="Genomic_DNA"/>
</dbReference>
<dbReference type="Pfam" id="PF13280">
    <property type="entry name" value="WYL"/>
    <property type="match status" value="1"/>
</dbReference>
<dbReference type="InterPro" id="IPR036388">
    <property type="entry name" value="WH-like_DNA-bd_sf"/>
</dbReference>
<dbReference type="PROSITE" id="PS51000">
    <property type="entry name" value="HTH_DEOR_2"/>
    <property type="match status" value="1"/>
</dbReference>
<dbReference type="Gene3D" id="1.10.10.10">
    <property type="entry name" value="Winged helix-like DNA-binding domain superfamily/Winged helix DNA-binding domain"/>
    <property type="match status" value="1"/>
</dbReference>
<dbReference type="InterPro" id="IPR013196">
    <property type="entry name" value="HTH_11"/>
</dbReference>
<keyword evidence="6" id="KW-1185">Reference proteome</keyword>
<evidence type="ECO:0000256" key="2">
    <source>
        <dbReference type="ARBA" id="ARBA00023125"/>
    </source>
</evidence>
<dbReference type="Pfam" id="PF08279">
    <property type="entry name" value="HTH_11"/>
    <property type="match status" value="1"/>
</dbReference>
<dbReference type="InterPro" id="IPR011991">
    <property type="entry name" value="ArsR-like_HTH"/>
</dbReference>
<dbReference type="SUPFAM" id="SSF46785">
    <property type="entry name" value="Winged helix' DNA-binding domain"/>
    <property type="match status" value="1"/>
</dbReference>
<dbReference type="RefSeq" id="WP_344247652.1">
    <property type="nucleotide sequence ID" value="NZ_BAAAPM010000003.1"/>
</dbReference>
<protein>
    <submittedName>
        <fullName evidence="5">YafY family protein</fullName>
    </submittedName>
</protein>
<dbReference type="InterPro" id="IPR018356">
    <property type="entry name" value="Tscrpt_reg_HTH_DeoR_CS"/>
</dbReference>
<dbReference type="InterPro" id="IPR057727">
    <property type="entry name" value="WCX_dom"/>
</dbReference>
<keyword evidence="2" id="KW-0238">DNA-binding</keyword>
<keyword evidence="3" id="KW-0804">Transcription</keyword>
<gene>
    <name evidence="5" type="ORF">GCM10009809_17390</name>
</gene>
<evidence type="ECO:0000313" key="6">
    <source>
        <dbReference type="Proteomes" id="UP001501138"/>
    </source>
</evidence>
<dbReference type="InterPro" id="IPR051534">
    <property type="entry name" value="CBASS_pafABC_assoc_protein"/>
</dbReference>
<dbReference type="Proteomes" id="UP001501138">
    <property type="component" value="Unassembled WGS sequence"/>
</dbReference>
<dbReference type="InterPro" id="IPR001034">
    <property type="entry name" value="DeoR_HTH"/>
</dbReference>
<proteinExistence type="predicted"/>
<keyword evidence="1" id="KW-0805">Transcription regulation</keyword>
<sequence>MGSTSARMLALLGLLQSRPDWSGTELAERLDVTDRTVRNDVARLRELGYPVHAVRGPGGRYRLGAGARLPPLLLDDAEAVAVAVGLRAATGTAGFEESGQSALAKLEQVLPDRLRRQVSALRAASTAGPANTGPYTEEPEVDPEKLTALAAAIRDHQGLRCYYQDEPLELEPRHLVAWQQRWFLVARDPAASTWAPYRVDWLRLRTPGGRRFTPVDFPGDLTTFVVQEVARTGWAFHARVVVEAPAHEVLARINPAVGTVQPLPDGRSVLVTGGDSVQVVAVWIGLLGLDFHVAEPPELVEHLRALAARYARAVPDAARADASSADDAGDAPRHEA</sequence>
<evidence type="ECO:0000256" key="3">
    <source>
        <dbReference type="ARBA" id="ARBA00023163"/>
    </source>
</evidence>
<dbReference type="PROSITE" id="PS00894">
    <property type="entry name" value="HTH_DEOR_1"/>
    <property type="match status" value="1"/>
</dbReference>
<comment type="caution">
    <text evidence="5">The sequence shown here is derived from an EMBL/GenBank/DDBJ whole genome shotgun (WGS) entry which is preliminary data.</text>
</comment>
<dbReference type="PANTHER" id="PTHR34580:SF3">
    <property type="entry name" value="PROTEIN PAFB"/>
    <property type="match status" value="1"/>
</dbReference>
<evidence type="ECO:0000259" key="4">
    <source>
        <dbReference type="PROSITE" id="PS51000"/>
    </source>
</evidence>
<organism evidence="5 6">
    <name type="scientific">Isoptericola hypogeus</name>
    <dbReference type="NCBI Taxonomy" id="300179"/>
    <lineage>
        <taxon>Bacteria</taxon>
        <taxon>Bacillati</taxon>
        <taxon>Actinomycetota</taxon>
        <taxon>Actinomycetes</taxon>
        <taxon>Micrococcales</taxon>
        <taxon>Promicromonosporaceae</taxon>
        <taxon>Isoptericola</taxon>
    </lineage>
</organism>
<evidence type="ECO:0000256" key="1">
    <source>
        <dbReference type="ARBA" id="ARBA00023015"/>
    </source>
</evidence>
<dbReference type="InterPro" id="IPR036390">
    <property type="entry name" value="WH_DNA-bd_sf"/>
</dbReference>
<reference evidence="5 6" key="1">
    <citation type="journal article" date="2019" name="Int. J. Syst. Evol. Microbiol.">
        <title>The Global Catalogue of Microorganisms (GCM) 10K type strain sequencing project: providing services to taxonomists for standard genome sequencing and annotation.</title>
        <authorList>
            <consortium name="The Broad Institute Genomics Platform"/>
            <consortium name="The Broad Institute Genome Sequencing Center for Infectious Disease"/>
            <person name="Wu L."/>
            <person name="Ma J."/>
        </authorList>
    </citation>
    <scope>NUCLEOTIDE SEQUENCE [LARGE SCALE GENOMIC DNA]</scope>
    <source>
        <strain evidence="5 6">JCM 15589</strain>
    </source>
</reference>
<evidence type="ECO:0000313" key="5">
    <source>
        <dbReference type="EMBL" id="GAA1722233.1"/>
    </source>
</evidence>
<dbReference type="PANTHER" id="PTHR34580">
    <property type="match status" value="1"/>
</dbReference>
<dbReference type="CDD" id="cd00090">
    <property type="entry name" value="HTH_ARSR"/>
    <property type="match status" value="1"/>
</dbReference>
<feature type="domain" description="HTH deoR-type" evidence="4">
    <location>
        <begin position="4"/>
        <end position="69"/>
    </location>
</feature>
<name>A0ABN2JC25_9MICO</name>
<dbReference type="Pfam" id="PF25583">
    <property type="entry name" value="WCX"/>
    <property type="match status" value="1"/>
</dbReference>